<accession>A0ABT9ZIH9</accession>
<evidence type="ECO:0000259" key="1">
    <source>
        <dbReference type="Pfam" id="PF08000"/>
    </source>
</evidence>
<organism evidence="2 3">
    <name type="scientific">Metabacillus malikii</name>
    <dbReference type="NCBI Taxonomy" id="1504265"/>
    <lineage>
        <taxon>Bacteria</taxon>
        <taxon>Bacillati</taxon>
        <taxon>Bacillota</taxon>
        <taxon>Bacilli</taxon>
        <taxon>Bacillales</taxon>
        <taxon>Bacillaceae</taxon>
        <taxon>Metabacillus</taxon>
    </lineage>
</organism>
<dbReference type="EMBL" id="JAUSUD010000017">
    <property type="protein sequence ID" value="MDQ0232090.1"/>
    <property type="molecule type" value="Genomic_DNA"/>
</dbReference>
<dbReference type="InterPro" id="IPR037063">
    <property type="entry name" value="PHb_sf"/>
</dbReference>
<dbReference type="CDD" id="cd13225">
    <property type="entry name" value="PH-like_bacteria"/>
    <property type="match status" value="1"/>
</dbReference>
<dbReference type="PANTHER" id="PTHR35796">
    <property type="entry name" value="HYPOTHETICAL CYTOSOLIC PROTEIN"/>
    <property type="match status" value="1"/>
</dbReference>
<protein>
    <recommendedName>
        <fullName evidence="1">Bacterial Pleckstrin homology domain-containing protein</fullName>
    </recommendedName>
</protein>
<gene>
    <name evidence="2" type="ORF">J2S19_003375</name>
</gene>
<dbReference type="InterPro" id="IPR012544">
    <property type="entry name" value="PHb"/>
</dbReference>
<name>A0ABT9ZIH9_9BACI</name>
<sequence length="125" mass="14079">MGILDGLMGNVSEVDTTAVEKELELVITEHEQVEKAYKLIRDLIVFTNTRLILIDKQGVTGKKVEYHSIPYKSITHFSVETAGSFDLDAELKIWISSTTNPVSKQFKKDKSIYDVQKALATYIAK</sequence>
<evidence type="ECO:0000313" key="3">
    <source>
        <dbReference type="Proteomes" id="UP001234495"/>
    </source>
</evidence>
<dbReference type="Proteomes" id="UP001234495">
    <property type="component" value="Unassembled WGS sequence"/>
</dbReference>
<feature type="domain" description="Bacterial Pleckstrin homology" evidence="1">
    <location>
        <begin position="3"/>
        <end position="123"/>
    </location>
</feature>
<dbReference type="Gene3D" id="2.30.29.50">
    <property type="entry name" value="Bacterial Pleckstrin homology domain"/>
    <property type="match status" value="1"/>
</dbReference>
<comment type="caution">
    <text evidence="2">The sequence shown here is derived from an EMBL/GenBank/DDBJ whole genome shotgun (WGS) entry which is preliminary data.</text>
</comment>
<dbReference type="RefSeq" id="WP_307344097.1">
    <property type="nucleotide sequence ID" value="NZ_JAUSUD010000017.1"/>
</dbReference>
<reference evidence="2 3" key="1">
    <citation type="submission" date="2023-07" db="EMBL/GenBank/DDBJ databases">
        <title>Genomic Encyclopedia of Type Strains, Phase IV (KMG-IV): sequencing the most valuable type-strain genomes for metagenomic binning, comparative biology and taxonomic classification.</title>
        <authorList>
            <person name="Goeker M."/>
        </authorList>
    </citation>
    <scope>NUCLEOTIDE SEQUENCE [LARGE SCALE GENOMIC DNA]</scope>
    <source>
        <strain evidence="2 3">DSM 29005</strain>
    </source>
</reference>
<proteinExistence type="predicted"/>
<dbReference type="SUPFAM" id="SSF50729">
    <property type="entry name" value="PH domain-like"/>
    <property type="match status" value="1"/>
</dbReference>
<dbReference type="Pfam" id="PF08000">
    <property type="entry name" value="bPH_1"/>
    <property type="match status" value="1"/>
</dbReference>
<dbReference type="PANTHER" id="PTHR35796:SF3">
    <property type="entry name" value="BHLH DOMAIN-CONTAINING PROTEIN"/>
    <property type="match status" value="1"/>
</dbReference>
<evidence type="ECO:0000313" key="2">
    <source>
        <dbReference type="EMBL" id="MDQ0232090.1"/>
    </source>
</evidence>
<keyword evidence="3" id="KW-1185">Reference proteome</keyword>